<dbReference type="PROSITE" id="PS50118">
    <property type="entry name" value="HMG_BOX_2"/>
    <property type="match status" value="1"/>
</dbReference>
<dbReference type="SUPFAM" id="SSF47095">
    <property type="entry name" value="HMG-box"/>
    <property type="match status" value="1"/>
</dbReference>
<dbReference type="Proteomes" id="UP000187209">
    <property type="component" value="Unassembled WGS sequence"/>
</dbReference>
<evidence type="ECO:0000313" key="5">
    <source>
        <dbReference type="EMBL" id="OMJ68883.1"/>
    </source>
</evidence>
<dbReference type="OrthoDB" id="1919336at2759"/>
<dbReference type="AlphaFoldDB" id="A0A1R2AWH2"/>
<dbReference type="GO" id="GO:0005634">
    <property type="term" value="C:nucleus"/>
    <property type="evidence" value="ECO:0007669"/>
    <property type="project" value="UniProtKB-UniRule"/>
</dbReference>
<evidence type="ECO:0000313" key="6">
    <source>
        <dbReference type="Proteomes" id="UP000187209"/>
    </source>
</evidence>
<keyword evidence="6" id="KW-1185">Reference proteome</keyword>
<dbReference type="SMART" id="SM00398">
    <property type="entry name" value="HMG"/>
    <property type="match status" value="1"/>
</dbReference>
<evidence type="ECO:0000256" key="2">
    <source>
        <dbReference type="PROSITE-ProRule" id="PRU00267"/>
    </source>
</evidence>
<dbReference type="GO" id="GO:0003677">
    <property type="term" value="F:DNA binding"/>
    <property type="evidence" value="ECO:0007669"/>
    <property type="project" value="UniProtKB-UniRule"/>
</dbReference>
<comment type="caution">
    <text evidence="5">The sequence shown here is derived from an EMBL/GenBank/DDBJ whole genome shotgun (WGS) entry which is preliminary data.</text>
</comment>
<evidence type="ECO:0000259" key="4">
    <source>
        <dbReference type="PROSITE" id="PS50118"/>
    </source>
</evidence>
<protein>
    <recommendedName>
        <fullName evidence="4">HMG box domain-containing protein</fullName>
    </recommendedName>
</protein>
<evidence type="ECO:0000256" key="1">
    <source>
        <dbReference type="ARBA" id="ARBA00023125"/>
    </source>
</evidence>
<dbReference type="Gene3D" id="1.10.30.10">
    <property type="entry name" value="High mobility group box domain"/>
    <property type="match status" value="1"/>
</dbReference>
<gene>
    <name evidence="5" type="ORF">SteCoe_33537</name>
</gene>
<dbReference type="PANTHER" id="PTHR48112">
    <property type="entry name" value="HIGH MOBILITY GROUP PROTEIN DSP1"/>
    <property type="match status" value="1"/>
</dbReference>
<organism evidence="5 6">
    <name type="scientific">Stentor coeruleus</name>
    <dbReference type="NCBI Taxonomy" id="5963"/>
    <lineage>
        <taxon>Eukaryota</taxon>
        <taxon>Sar</taxon>
        <taxon>Alveolata</taxon>
        <taxon>Ciliophora</taxon>
        <taxon>Postciliodesmatophora</taxon>
        <taxon>Heterotrichea</taxon>
        <taxon>Heterotrichida</taxon>
        <taxon>Stentoridae</taxon>
        <taxon>Stentor</taxon>
    </lineage>
</organism>
<dbReference type="InterPro" id="IPR050342">
    <property type="entry name" value="HMGB"/>
</dbReference>
<keyword evidence="2" id="KW-0539">Nucleus</keyword>
<dbReference type="PANTHER" id="PTHR48112:SF22">
    <property type="entry name" value="MITOCHONDRIAL TRANSCRIPTION FACTOR A, ISOFORM B"/>
    <property type="match status" value="1"/>
</dbReference>
<feature type="domain" description="HMG box" evidence="4">
    <location>
        <begin position="25"/>
        <end position="93"/>
    </location>
</feature>
<dbReference type="Pfam" id="PF00505">
    <property type="entry name" value="HMG_box"/>
    <property type="match status" value="1"/>
</dbReference>
<feature type="region of interest" description="Disordered" evidence="3">
    <location>
        <begin position="1"/>
        <end position="127"/>
    </location>
</feature>
<feature type="DNA-binding region" description="HMG box" evidence="2">
    <location>
        <begin position="25"/>
        <end position="93"/>
    </location>
</feature>
<reference evidence="5 6" key="1">
    <citation type="submission" date="2016-11" db="EMBL/GenBank/DDBJ databases">
        <title>The macronuclear genome of Stentor coeruleus: a giant cell with tiny introns.</title>
        <authorList>
            <person name="Slabodnick M."/>
            <person name="Ruby J.G."/>
            <person name="Reiff S.B."/>
            <person name="Swart E.C."/>
            <person name="Gosai S."/>
            <person name="Prabakaran S."/>
            <person name="Witkowska E."/>
            <person name="Larue G.E."/>
            <person name="Fisher S."/>
            <person name="Freeman R.M."/>
            <person name="Gunawardena J."/>
            <person name="Chu W."/>
            <person name="Stover N.A."/>
            <person name="Gregory B.D."/>
            <person name="Nowacki M."/>
            <person name="Derisi J."/>
            <person name="Roy S.W."/>
            <person name="Marshall W.F."/>
            <person name="Sood P."/>
        </authorList>
    </citation>
    <scope>NUCLEOTIDE SEQUENCE [LARGE SCALE GENOMIC DNA]</scope>
    <source>
        <strain evidence="5">WM001</strain>
    </source>
</reference>
<dbReference type="InterPro" id="IPR009071">
    <property type="entry name" value="HMG_box_dom"/>
</dbReference>
<keyword evidence="1 2" id="KW-0238">DNA-binding</keyword>
<sequence>MAKKNAGKAKDKGKKRKRQVKKDGPKRSSSAFMFFSQDRRKSLKEEQPTLKITEASVIIGADWKKLTDAEKEPYVKLAKEDKERYEREKESHESAQGPKPKAKKAKDSEEEESKEEDDDDDDEDDDD</sequence>
<evidence type="ECO:0000256" key="3">
    <source>
        <dbReference type="SAM" id="MobiDB-lite"/>
    </source>
</evidence>
<name>A0A1R2AWH2_9CILI</name>
<feature type="compositionally biased region" description="Basic and acidic residues" evidence="3">
    <location>
        <begin position="37"/>
        <end position="48"/>
    </location>
</feature>
<accession>A0A1R2AWH2</accession>
<proteinExistence type="predicted"/>
<feature type="compositionally biased region" description="Basic and acidic residues" evidence="3">
    <location>
        <begin position="62"/>
        <end position="93"/>
    </location>
</feature>
<feature type="compositionally biased region" description="Basic residues" evidence="3">
    <location>
        <begin position="1"/>
        <end position="20"/>
    </location>
</feature>
<feature type="compositionally biased region" description="Acidic residues" evidence="3">
    <location>
        <begin position="108"/>
        <end position="127"/>
    </location>
</feature>
<dbReference type="EMBL" id="MPUH01001268">
    <property type="protein sequence ID" value="OMJ68883.1"/>
    <property type="molecule type" value="Genomic_DNA"/>
</dbReference>
<dbReference type="InterPro" id="IPR036910">
    <property type="entry name" value="HMG_box_dom_sf"/>
</dbReference>